<dbReference type="Proteomes" id="UP001409585">
    <property type="component" value="Unassembled WGS sequence"/>
</dbReference>
<organism evidence="1 2">
    <name type="scientific">Halioxenophilus aromaticivorans</name>
    <dbReference type="NCBI Taxonomy" id="1306992"/>
    <lineage>
        <taxon>Bacteria</taxon>
        <taxon>Pseudomonadati</taxon>
        <taxon>Pseudomonadota</taxon>
        <taxon>Gammaproteobacteria</taxon>
        <taxon>Alteromonadales</taxon>
        <taxon>Alteromonadaceae</taxon>
        <taxon>Halioxenophilus</taxon>
    </lineage>
</organism>
<dbReference type="EMBL" id="BAABLX010000076">
    <property type="protein sequence ID" value="GAA4958641.1"/>
    <property type="molecule type" value="Genomic_DNA"/>
</dbReference>
<protein>
    <submittedName>
        <fullName evidence="1">DUF1826 domain-containing protein</fullName>
    </submittedName>
</protein>
<dbReference type="InterPro" id="IPR014955">
    <property type="entry name" value="DUF1826"/>
</dbReference>
<dbReference type="Pfam" id="PF08856">
    <property type="entry name" value="DUF1826"/>
    <property type="match status" value="1"/>
</dbReference>
<proteinExistence type="predicted"/>
<evidence type="ECO:0000313" key="1">
    <source>
        <dbReference type="EMBL" id="GAA4958641.1"/>
    </source>
</evidence>
<dbReference type="AlphaFoldDB" id="A0AAV3U8S7"/>
<comment type="caution">
    <text evidence="1">The sequence shown here is derived from an EMBL/GenBank/DDBJ whole genome shotgun (WGS) entry which is preliminary data.</text>
</comment>
<name>A0AAV3U8S7_9ALTE</name>
<reference evidence="2" key="1">
    <citation type="journal article" date="2019" name="Int. J. Syst. Evol. Microbiol.">
        <title>The Global Catalogue of Microorganisms (GCM) 10K type strain sequencing project: providing services to taxonomists for standard genome sequencing and annotation.</title>
        <authorList>
            <consortium name="The Broad Institute Genomics Platform"/>
            <consortium name="The Broad Institute Genome Sequencing Center for Infectious Disease"/>
            <person name="Wu L."/>
            <person name="Ma J."/>
        </authorList>
    </citation>
    <scope>NUCLEOTIDE SEQUENCE [LARGE SCALE GENOMIC DNA]</scope>
    <source>
        <strain evidence="2">JCM 19134</strain>
    </source>
</reference>
<keyword evidence="2" id="KW-1185">Reference proteome</keyword>
<accession>A0AAV3U8S7</accession>
<evidence type="ECO:0000313" key="2">
    <source>
        <dbReference type="Proteomes" id="UP001409585"/>
    </source>
</evidence>
<gene>
    <name evidence="1" type="ORF">GCM10025791_44290</name>
</gene>
<sequence length="208" mass="23219">MIYHNYVEKITVQALTAAVNQPPGAVYHSEPEILAEIYQHSVNMACWQRDLSTNVSEFATFLVNSSPDFQLRSGVRVDACAQWLERSLPSHAAKSEFIEDVSLLTDMFACLFQLNEVGVRLAVLHCAMCPKFHVDYVPCRLLCTYAGVGTHWRRAEQGDDEGYQQLSQGDVALLKGENWEGNENFGLIHRSPQATPATGRVVLSLDFA</sequence>